<evidence type="ECO:0000256" key="5">
    <source>
        <dbReference type="ARBA" id="ARBA00022989"/>
    </source>
</evidence>
<feature type="transmembrane region" description="Helical" evidence="8">
    <location>
        <begin position="20"/>
        <end position="43"/>
    </location>
</feature>
<evidence type="ECO:0000256" key="7">
    <source>
        <dbReference type="SAM" id="MobiDB-lite"/>
    </source>
</evidence>
<keyword evidence="5 8" id="KW-1133">Transmembrane helix</keyword>
<reference evidence="10 11" key="1">
    <citation type="submission" date="2016-10" db="EMBL/GenBank/DDBJ databases">
        <authorList>
            <person name="de Groot N.N."/>
        </authorList>
    </citation>
    <scope>NUCLEOTIDE SEQUENCE [LARGE SCALE GENOMIC DNA]</scope>
    <source>
        <strain evidence="10 11">CGMCC 4.1859</strain>
    </source>
</reference>
<evidence type="ECO:0000256" key="3">
    <source>
        <dbReference type="ARBA" id="ARBA00022475"/>
    </source>
</evidence>
<organism evidence="10 11">
    <name type="scientific">Streptomyces griseoaurantiacus</name>
    <dbReference type="NCBI Taxonomy" id="68213"/>
    <lineage>
        <taxon>Bacteria</taxon>
        <taxon>Bacillati</taxon>
        <taxon>Actinomycetota</taxon>
        <taxon>Actinomycetes</taxon>
        <taxon>Kitasatosporales</taxon>
        <taxon>Streptomycetaceae</taxon>
        <taxon>Streptomyces</taxon>
        <taxon>Streptomyces aurantiacus group</taxon>
    </lineage>
</organism>
<evidence type="ECO:0000259" key="9">
    <source>
        <dbReference type="Pfam" id="PF03176"/>
    </source>
</evidence>
<dbReference type="InterPro" id="IPR004869">
    <property type="entry name" value="MMPL_dom"/>
</dbReference>
<evidence type="ECO:0000256" key="6">
    <source>
        <dbReference type="ARBA" id="ARBA00023136"/>
    </source>
</evidence>
<proteinExistence type="inferred from homology"/>
<gene>
    <name evidence="10" type="ORF">SAMN05216260_12840</name>
</gene>
<evidence type="ECO:0000313" key="11">
    <source>
        <dbReference type="Proteomes" id="UP000198614"/>
    </source>
</evidence>
<comment type="similarity">
    <text evidence="2">Belongs to the resistance-nodulation-cell division (RND) (TC 2.A.6) family. MmpL subfamily.</text>
</comment>
<dbReference type="Proteomes" id="UP000198614">
    <property type="component" value="Unassembled WGS sequence"/>
</dbReference>
<evidence type="ECO:0000256" key="4">
    <source>
        <dbReference type="ARBA" id="ARBA00022692"/>
    </source>
</evidence>
<dbReference type="EMBL" id="FNAX01000028">
    <property type="protein sequence ID" value="SDG74923.1"/>
    <property type="molecule type" value="Genomic_DNA"/>
</dbReference>
<dbReference type="InterPro" id="IPR050545">
    <property type="entry name" value="Mycobact_MmpL"/>
</dbReference>
<keyword evidence="4 8" id="KW-0812">Transmembrane</keyword>
<feature type="compositionally biased region" description="Basic and acidic residues" evidence="7">
    <location>
        <begin position="78"/>
        <end position="91"/>
    </location>
</feature>
<keyword evidence="3" id="KW-1003">Cell membrane</keyword>
<keyword evidence="6 8" id="KW-0472">Membrane</keyword>
<protein>
    <submittedName>
        <fullName evidence="10">Putative drug exporter of the RND superfamily</fullName>
    </submittedName>
</protein>
<dbReference type="Pfam" id="PF03176">
    <property type="entry name" value="MMPL"/>
    <property type="match status" value="1"/>
</dbReference>
<evidence type="ECO:0000313" key="10">
    <source>
        <dbReference type="EMBL" id="SDG74923.1"/>
    </source>
</evidence>
<name>A0A1G7WSL5_9ACTN</name>
<dbReference type="PANTHER" id="PTHR33406">
    <property type="entry name" value="MEMBRANE PROTEIN MJ1562-RELATED"/>
    <property type="match status" value="1"/>
</dbReference>
<feature type="region of interest" description="Disordered" evidence="7">
    <location>
        <begin position="65"/>
        <end position="91"/>
    </location>
</feature>
<evidence type="ECO:0000256" key="2">
    <source>
        <dbReference type="ARBA" id="ARBA00010157"/>
    </source>
</evidence>
<dbReference type="GO" id="GO:0005886">
    <property type="term" value="C:plasma membrane"/>
    <property type="evidence" value="ECO:0007669"/>
    <property type="project" value="UniProtKB-SubCell"/>
</dbReference>
<sequence length="91" mass="10166">MFSGFVLMSDTMVKSMGFGLAVAVVFDAFVVRMCLIPALPYLLGDKAWWLPKRLDRALPDVDIEGDNLHRPHPANPHTDADDRQLTKAGER</sequence>
<evidence type="ECO:0000256" key="8">
    <source>
        <dbReference type="SAM" id="Phobius"/>
    </source>
</evidence>
<feature type="domain" description="Membrane transport protein MMPL" evidence="9">
    <location>
        <begin position="2"/>
        <end position="54"/>
    </location>
</feature>
<dbReference type="AlphaFoldDB" id="A0A1G7WSL5"/>
<evidence type="ECO:0000256" key="1">
    <source>
        <dbReference type="ARBA" id="ARBA00004651"/>
    </source>
</evidence>
<accession>A0A1G7WSL5</accession>
<comment type="subcellular location">
    <subcellularLocation>
        <location evidence="1">Cell membrane</location>
        <topology evidence="1">Multi-pass membrane protein</topology>
    </subcellularLocation>
</comment>
<dbReference type="PANTHER" id="PTHR33406:SF11">
    <property type="entry name" value="MEMBRANE PROTEIN SCO6666-RELATED"/>
    <property type="match status" value="1"/>
</dbReference>